<sequence>MVGMATYCCCLTGALGIILLPILGFTILGGGFYDAQINYLDTVYEGFKESVGKSCILAGIIYAFIFAFTLTKIKLAGKKAKRADYDKVDESTPINTERKRIY</sequence>
<protein>
    <submittedName>
        <fullName evidence="2">Uncharacterized protein</fullName>
    </submittedName>
</protein>
<keyword evidence="1" id="KW-1133">Transmembrane helix</keyword>
<keyword evidence="1" id="KW-0472">Membrane</keyword>
<reference evidence="2 3" key="1">
    <citation type="journal article" date="2018" name="PLoS ONE">
        <title>The draft genome of Kipferlia bialata reveals reductive genome evolution in fornicate parasites.</title>
        <authorList>
            <person name="Tanifuji G."/>
            <person name="Takabayashi S."/>
            <person name="Kume K."/>
            <person name="Takagi M."/>
            <person name="Nakayama T."/>
            <person name="Kamikawa R."/>
            <person name="Inagaki Y."/>
            <person name="Hashimoto T."/>
        </authorList>
    </citation>
    <scope>NUCLEOTIDE SEQUENCE [LARGE SCALE GENOMIC DNA]</scope>
    <source>
        <strain evidence="2">NY0173</strain>
    </source>
</reference>
<proteinExistence type="predicted"/>
<keyword evidence="1" id="KW-0812">Transmembrane</keyword>
<name>A0A9K3D020_9EUKA</name>
<dbReference type="Proteomes" id="UP000265618">
    <property type="component" value="Unassembled WGS sequence"/>
</dbReference>
<dbReference type="EMBL" id="BDIP01002386">
    <property type="protein sequence ID" value="GIQ86222.1"/>
    <property type="molecule type" value="Genomic_DNA"/>
</dbReference>
<evidence type="ECO:0000313" key="3">
    <source>
        <dbReference type="Proteomes" id="UP000265618"/>
    </source>
</evidence>
<feature type="transmembrane region" description="Helical" evidence="1">
    <location>
        <begin position="7"/>
        <end position="31"/>
    </location>
</feature>
<evidence type="ECO:0000313" key="2">
    <source>
        <dbReference type="EMBL" id="GIQ86222.1"/>
    </source>
</evidence>
<keyword evidence="3" id="KW-1185">Reference proteome</keyword>
<comment type="caution">
    <text evidence="2">The sequence shown here is derived from an EMBL/GenBank/DDBJ whole genome shotgun (WGS) entry which is preliminary data.</text>
</comment>
<gene>
    <name evidence="2" type="ORF">KIPB_008033</name>
</gene>
<dbReference type="AlphaFoldDB" id="A0A9K3D020"/>
<organism evidence="2 3">
    <name type="scientific">Kipferlia bialata</name>
    <dbReference type="NCBI Taxonomy" id="797122"/>
    <lineage>
        <taxon>Eukaryota</taxon>
        <taxon>Metamonada</taxon>
        <taxon>Carpediemonas-like organisms</taxon>
        <taxon>Kipferlia</taxon>
    </lineage>
</organism>
<accession>A0A9K3D020</accession>
<evidence type="ECO:0000256" key="1">
    <source>
        <dbReference type="SAM" id="Phobius"/>
    </source>
</evidence>
<feature type="transmembrane region" description="Helical" evidence="1">
    <location>
        <begin position="51"/>
        <end position="71"/>
    </location>
</feature>